<evidence type="ECO:0008006" key="3">
    <source>
        <dbReference type="Google" id="ProtNLM"/>
    </source>
</evidence>
<organism evidence="2">
    <name type="scientific">Leptocylindrus aporus</name>
    <dbReference type="NCBI Taxonomy" id="1398097"/>
    <lineage>
        <taxon>Eukaryota</taxon>
        <taxon>Sar</taxon>
        <taxon>Stramenopiles</taxon>
        <taxon>Ochrophyta</taxon>
        <taxon>Bacillariophyta</taxon>
        <taxon>Coscinodiscophyceae</taxon>
        <taxon>Chaetocerotophycidae</taxon>
        <taxon>Leptocylindrales</taxon>
        <taxon>Leptocylindraceae</taxon>
        <taxon>Leptocylindrus</taxon>
    </lineage>
</organism>
<evidence type="ECO:0000313" key="2">
    <source>
        <dbReference type="EMBL" id="CAD8573858.1"/>
    </source>
</evidence>
<keyword evidence="1" id="KW-0472">Membrane</keyword>
<proteinExistence type="predicted"/>
<sequence length="323" mass="36262">MTWNVLKWERKYQKRALCFSLVLGAVVAAIAVYFVYFRYENADIVDSTQVSTLPDVIDFAVIETSGLNAVVYLQEQRSFETSELRYTVAIEFKSSSDSNSKVERGSLRGLRMLNETADEIDTLFVSSEKFSESETYDSLRSDSSATSFTLQDGPIGSYVFELQGQNIVVGVALVSSREDTNTAFTGAFEGSVDIPQSKTIARSEPSSSDYPTSGTILMWQRYELDMDTLEFLPYTSFEFVDIDPPSAPGALLYLTPSETSRGVGGNAIPLEIEGTRDGYYTKRGSFEMRAPSNFNQEDMYYKRIIIWCEPFRVFLGDGDIDYI</sequence>
<evidence type="ECO:0000256" key="1">
    <source>
        <dbReference type="SAM" id="Phobius"/>
    </source>
</evidence>
<dbReference type="AlphaFoldDB" id="A0A7S0PH74"/>
<keyword evidence="1" id="KW-0812">Transmembrane</keyword>
<feature type="transmembrane region" description="Helical" evidence="1">
    <location>
        <begin position="16"/>
        <end position="36"/>
    </location>
</feature>
<gene>
    <name evidence="2" type="ORF">LDAN0322_LOCUS2</name>
</gene>
<protein>
    <recommendedName>
        <fullName evidence="3">DM13 domain-containing protein</fullName>
    </recommendedName>
</protein>
<reference evidence="2" key="1">
    <citation type="submission" date="2021-01" db="EMBL/GenBank/DDBJ databases">
        <authorList>
            <person name="Corre E."/>
            <person name="Pelletier E."/>
            <person name="Niang G."/>
            <person name="Scheremetjew M."/>
            <person name="Finn R."/>
            <person name="Kale V."/>
            <person name="Holt S."/>
            <person name="Cochrane G."/>
            <person name="Meng A."/>
            <person name="Brown T."/>
            <person name="Cohen L."/>
        </authorList>
    </citation>
    <scope>NUCLEOTIDE SEQUENCE</scope>
    <source>
        <strain evidence="2">B651</strain>
    </source>
</reference>
<accession>A0A7S0PH74</accession>
<dbReference type="EMBL" id="HBEU01000003">
    <property type="protein sequence ID" value="CAD8573858.1"/>
    <property type="molecule type" value="Transcribed_RNA"/>
</dbReference>
<keyword evidence="1" id="KW-1133">Transmembrane helix</keyword>
<name>A0A7S0PH74_9STRA</name>